<dbReference type="AlphaFoldDB" id="A0A1I8JVW3"/>
<protein>
    <recommendedName>
        <fullName evidence="5">Leucine rich immune protein (Coil-less)</fullName>
    </recommendedName>
</protein>
<dbReference type="InterPro" id="IPR050333">
    <property type="entry name" value="SLRP"/>
</dbReference>
<dbReference type="EnsemblMetazoa" id="AQUA016229-RA">
    <property type="protein sequence ID" value="AQUA016229-PA"/>
    <property type="gene ID" value="AQUA016229"/>
</dbReference>
<dbReference type="PANTHER" id="PTHR45712:SF22">
    <property type="entry name" value="INSULIN-LIKE GROWTH FACTOR-BINDING PROTEIN COMPLEX ACID LABILE SUBUNIT"/>
    <property type="match status" value="1"/>
</dbReference>
<dbReference type="STRING" id="34691.A0A1I8JVW3"/>
<evidence type="ECO:0000256" key="1">
    <source>
        <dbReference type="ARBA" id="ARBA00022614"/>
    </source>
</evidence>
<dbReference type="PANTHER" id="PTHR45712">
    <property type="entry name" value="AGAP008170-PA"/>
    <property type="match status" value="1"/>
</dbReference>
<dbReference type="VEuPathDB" id="VectorBase:AQUA016229"/>
<organism evidence="3 4">
    <name type="scientific">Anopheles quadriannulatus</name>
    <name type="common">Mosquito</name>
    <dbReference type="NCBI Taxonomy" id="34691"/>
    <lineage>
        <taxon>Eukaryota</taxon>
        <taxon>Metazoa</taxon>
        <taxon>Ecdysozoa</taxon>
        <taxon>Arthropoda</taxon>
        <taxon>Hexapoda</taxon>
        <taxon>Insecta</taxon>
        <taxon>Pterygota</taxon>
        <taxon>Neoptera</taxon>
        <taxon>Endopterygota</taxon>
        <taxon>Diptera</taxon>
        <taxon>Nematocera</taxon>
        <taxon>Culicoidea</taxon>
        <taxon>Culicidae</taxon>
        <taxon>Anophelinae</taxon>
        <taxon>Anopheles</taxon>
    </lineage>
</organism>
<keyword evidence="2" id="KW-0677">Repeat</keyword>
<dbReference type="GO" id="GO:0005615">
    <property type="term" value="C:extracellular space"/>
    <property type="evidence" value="ECO:0007669"/>
    <property type="project" value="TreeGrafter"/>
</dbReference>
<proteinExistence type="predicted"/>
<dbReference type="InterPro" id="IPR003591">
    <property type="entry name" value="Leu-rich_rpt_typical-subtyp"/>
</dbReference>
<evidence type="ECO:0000256" key="2">
    <source>
        <dbReference type="ARBA" id="ARBA00022737"/>
    </source>
</evidence>
<name>A0A1I8JVW3_ANOQN</name>
<evidence type="ECO:0008006" key="5">
    <source>
        <dbReference type="Google" id="ProtNLM"/>
    </source>
</evidence>
<dbReference type="SMART" id="SM00369">
    <property type="entry name" value="LRR_TYP"/>
    <property type="match status" value="6"/>
</dbReference>
<dbReference type="SUPFAM" id="SSF52058">
    <property type="entry name" value="L domain-like"/>
    <property type="match status" value="1"/>
</dbReference>
<evidence type="ECO:0000313" key="4">
    <source>
        <dbReference type="Proteomes" id="UP000076407"/>
    </source>
</evidence>
<accession>A0A1I8JVW3</accession>
<dbReference type="Pfam" id="PF13855">
    <property type="entry name" value="LRR_8"/>
    <property type="match status" value="3"/>
</dbReference>
<dbReference type="Gene3D" id="3.80.10.10">
    <property type="entry name" value="Ribonuclease Inhibitor"/>
    <property type="match status" value="3"/>
</dbReference>
<evidence type="ECO:0000313" key="3">
    <source>
        <dbReference type="EnsemblMetazoa" id="AQUA016229-PA"/>
    </source>
</evidence>
<dbReference type="Proteomes" id="UP000076407">
    <property type="component" value="Unassembled WGS sequence"/>
</dbReference>
<keyword evidence="4" id="KW-1185">Reference proteome</keyword>
<dbReference type="InterPro" id="IPR001611">
    <property type="entry name" value="Leu-rich_rpt"/>
</dbReference>
<dbReference type="InterPro" id="IPR032675">
    <property type="entry name" value="LRR_dom_sf"/>
</dbReference>
<reference evidence="3" key="1">
    <citation type="submission" date="2020-05" db="UniProtKB">
        <authorList>
            <consortium name="EnsemblMetazoa"/>
        </authorList>
    </citation>
    <scope>IDENTIFICATION</scope>
    <source>
        <strain evidence="3">SANGQUA</strain>
    </source>
</reference>
<keyword evidence="1" id="KW-0433">Leucine-rich repeat</keyword>
<dbReference type="PROSITE" id="PS51450">
    <property type="entry name" value="LRR"/>
    <property type="match status" value="2"/>
</dbReference>
<sequence>MTSDGGVKLRRAIEKQKIVHIEKLIVAVSASGPFLQKITNFVDTVIYNNYRDATFFVPNDNTISEIDIISARTTRAFIAGSNVNLESFSIDQCLIDRLPPTLPKMTKLKILSIRRCMLTVLRLDMFVENQNLNYLDLSSNQIRQLIPITGRPTKTLSIGKLYLVGNLLERLDMALFVAMPLLSELYITNNRIVTLDVSAPVALPNLSDLYLGYNKIVSLDLRNLTLPKLESFSFGHNALTRMPILPRPLPKFNYISLFANNLIQLDMTYFRPYPNLQRIYINSNQITTVRASSPVRLPVVYLGLSDNKITTFNITGWGMPNITLLDLDGNRLTVVPSVFERYSKVVLVMNRNPLSCNALSPFKDRLKNDQLQKEQRPLSMVCTTTSSFAVDETIKVCCDK</sequence>